<keyword evidence="1" id="KW-0812">Transmembrane</keyword>
<proteinExistence type="predicted"/>
<feature type="transmembrane region" description="Helical" evidence="1">
    <location>
        <begin position="14"/>
        <end position="36"/>
    </location>
</feature>
<dbReference type="EMBL" id="AJGH01000063">
    <property type="protein sequence ID" value="EIC95874.1"/>
    <property type="molecule type" value="Genomic_DNA"/>
</dbReference>
<feature type="transmembrane region" description="Helical" evidence="1">
    <location>
        <begin position="48"/>
        <end position="67"/>
    </location>
</feature>
<protein>
    <submittedName>
        <fullName evidence="2">Uncharacterized protein</fullName>
    </submittedName>
</protein>
<gene>
    <name evidence="2" type="ORF">HMPREF9970_2135</name>
</gene>
<reference evidence="2 3" key="1">
    <citation type="submission" date="2012-03" db="EMBL/GenBank/DDBJ databases">
        <authorList>
            <person name="Durkin A.S."/>
            <person name="McCorrison J."/>
            <person name="Torralba M."/>
            <person name="Gillis M."/>
            <person name="Methe B."/>
            <person name="Sutton G."/>
            <person name="Nelson K.E."/>
        </authorList>
    </citation>
    <scope>NUCLEOTIDE SEQUENCE [LARGE SCALE GENOMIC DNA]</scope>
    <source>
        <strain evidence="2 3">F0468</strain>
    </source>
</reference>
<dbReference type="PATRIC" id="fig|1095750.3.peg.1378"/>
<keyword evidence="1" id="KW-0472">Membrane</keyword>
<organism evidence="2 3">
    <name type="scientific">Lachnoanaerobaculum saburreum F0468</name>
    <dbReference type="NCBI Taxonomy" id="1095750"/>
    <lineage>
        <taxon>Bacteria</taxon>
        <taxon>Bacillati</taxon>
        <taxon>Bacillota</taxon>
        <taxon>Clostridia</taxon>
        <taxon>Lachnospirales</taxon>
        <taxon>Lachnospiraceae</taxon>
        <taxon>Lachnoanaerobaculum</taxon>
    </lineage>
</organism>
<keyword evidence="1" id="KW-1133">Transmembrane helix</keyword>
<dbReference type="RefSeq" id="WP_008753927.1">
    <property type="nucleotide sequence ID" value="NZ_AJGH01000063.1"/>
</dbReference>
<evidence type="ECO:0000313" key="3">
    <source>
        <dbReference type="Proteomes" id="UP000005039"/>
    </source>
</evidence>
<dbReference type="Proteomes" id="UP000005039">
    <property type="component" value="Unassembled WGS sequence"/>
</dbReference>
<evidence type="ECO:0000313" key="2">
    <source>
        <dbReference type="EMBL" id="EIC95874.1"/>
    </source>
</evidence>
<accession>I0R866</accession>
<sequence>MLKNRLEKIFYSDIFYYICNFMIGTTMVAVTVLFWSSVVKFNVYRYQSITGAVLVLIFTVILPLILYNTTRYKNISSKGVEIDIVMYITLIVVLNLIPIILCVILYLSGFRLDKKEDLQLSSSKMITYDSMLIR</sequence>
<keyword evidence="3" id="KW-1185">Reference proteome</keyword>
<name>I0R866_9FIRM</name>
<dbReference type="AlphaFoldDB" id="I0R866"/>
<feature type="transmembrane region" description="Helical" evidence="1">
    <location>
        <begin position="87"/>
        <end position="107"/>
    </location>
</feature>
<comment type="caution">
    <text evidence="2">The sequence shown here is derived from an EMBL/GenBank/DDBJ whole genome shotgun (WGS) entry which is preliminary data.</text>
</comment>
<evidence type="ECO:0000256" key="1">
    <source>
        <dbReference type="SAM" id="Phobius"/>
    </source>
</evidence>